<keyword evidence="3 8" id="KW-0479">Metal-binding</keyword>
<feature type="domain" description="4Fe-4S ferredoxin-type" evidence="10">
    <location>
        <begin position="398"/>
        <end position="428"/>
    </location>
</feature>
<dbReference type="InterPro" id="IPR026902">
    <property type="entry name" value="RnfC_N"/>
</dbReference>
<dbReference type="NCBIfam" id="TIGR01945">
    <property type="entry name" value="rnfC"/>
    <property type="match status" value="1"/>
</dbReference>
<keyword evidence="8" id="KW-1278">Translocase</keyword>
<dbReference type="InterPro" id="IPR010208">
    <property type="entry name" value="Ion_transpt_RnfC/RsxC"/>
</dbReference>
<sequence length="454" mass="49094">MGLATFRGGVHPFEGKELSMDRAVTVLKPTSGEMVYPLSQHIGAPAKAIVKVGDEVLVGQKIAEAGGFISAVVVSSVSGKVKKIEPRVTAGGAKSISIVIENDGQYTAVEGLGEDRDATKLSKQEIRDIVREAGIVGLGGAGFPTNVKLTPKDESKIDYIIVNGAECEPYLTCDYRMMIEEPERLIGGLKVMLQLFENAKAVIGVENNKPKAIEKLRALVKDEPKISVEALRTKYPQGGERSLIYAVTGREINSSMLPADAGCVVDNVNTVMAIYDAVCKRTPILERVITITGDAIKEPQNFKVRTGMNYNDIIEAAGGFKADPKKILSGGPMMGQAMYTTDVPVTKNSSSLTCFLEDEVEKNPESPCIRCGRCGEVCPEFLVPVLMMKSCMNGDSAGYEKLYGMECIECGSCSYICPARRPLTQAFKQMKRRIGEERRQKAAAEKAASGKETK</sequence>
<dbReference type="GO" id="GO:0022900">
    <property type="term" value="P:electron transport chain"/>
    <property type="evidence" value="ECO:0007669"/>
    <property type="project" value="UniProtKB-UniRule"/>
</dbReference>
<comment type="subcellular location">
    <subcellularLocation>
        <location evidence="8">Cell membrane</location>
        <topology evidence="8">Peripheral membrane protein</topology>
    </subcellularLocation>
</comment>
<gene>
    <name evidence="8" type="primary">rnfC</name>
    <name evidence="11" type="ORF">HMPREF9623_00627</name>
</gene>
<evidence type="ECO:0000313" key="12">
    <source>
        <dbReference type="Proteomes" id="UP000018466"/>
    </source>
</evidence>
<keyword evidence="2 8" id="KW-0004">4Fe-4S</keyword>
<dbReference type="GeneID" id="86940407"/>
<dbReference type="InterPro" id="IPR019554">
    <property type="entry name" value="Soluble_ligand-bd"/>
</dbReference>
<keyword evidence="4 8" id="KW-0677">Repeat</keyword>
<protein>
    <recommendedName>
        <fullName evidence="8">Ion-translocating oxidoreductase complex subunit C</fullName>
        <ecNumber evidence="8">7.-.-.-</ecNumber>
    </recommendedName>
    <alternativeName>
        <fullName evidence="8">Rnf electron transport complex subunit C</fullName>
    </alternativeName>
</protein>
<dbReference type="EC" id="7.-.-.-" evidence="8"/>
<keyword evidence="1 8" id="KW-0813">Transport</keyword>
<proteinExistence type="inferred from homology"/>
<feature type="binding site" evidence="8">
    <location>
        <position position="371"/>
    </location>
    <ligand>
        <name>[4Fe-4S] cluster</name>
        <dbReference type="ChEBI" id="CHEBI:49883"/>
        <label>1</label>
    </ligand>
</feature>
<dbReference type="GO" id="GO:0051539">
    <property type="term" value="F:4 iron, 4 sulfur cluster binding"/>
    <property type="evidence" value="ECO:0007669"/>
    <property type="project" value="UniProtKB-KW"/>
</dbReference>
<evidence type="ECO:0000259" key="10">
    <source>
        <dbReference type="PROSITE" id="PS51379"/>
    </source>
</evidence>
<dbReference type="InterPro" id="IPR011538">
    <property type="entry name" value="Nuo51_FMN-bd"/>
</dbReference>
<dbReference type="EMBL" id="AGEL01000006">
    <property type="protein sequence ID" value="EHO17028.1"/>
    <property type="molecule type" value="Genomic_DNA"/>
</dbReference>
<name>A0AA36Y545_9FIRM</name>
<evidence type="ECO:0000313" key="11">
    <source>
        <dbReference type="EMBL" id="EHO17028.1"/>
    </source>
</evidence>
<dbReference type="AlphaFoldDB" id="A0AA36Y545"/>
<comment type="similarity">
    <text evidence="8">Belongs to the 4Fe4S bacterial-type ferredoxin family. RnfC subfamily.</text>
</comment>
<comment type="function">
    <text evidence="8">Part of a membrane-bound complex that couples electron transfer with translocation of ions across the membrane.</text>
</comment>
<comment type="subunit">
    <text evidence="8">The complex is composed of six subunits: RnfA, RnfB, RnfC, RnfD, RnfE and RnfG.</text>
</comment>
<dbReference type="InterPro" id="IPR017900">
    <property type="entry name" value="4Fe4S_Fe_S_CS"/>
</dbReference>
<keyword evidence="8" id="KW-0472">Membrane</keyword>
<keyword evidence="7 8" id="KW-0411">Iron-sulfur</keyword>
<dbReference type="GO" id="GO:0046872">
    <property type="term" value="F:metal ion binding"/>
    <property type="evidence" value="ECO:0007669"/>
    <property type="project" value="UniProtKB-KW"/>
</dbReference>
<dbReference type="PROSITE" id="PS51379">
    <property type="entry name" value="4FE4S_FER_2"/>
    <property type="match status" value="2"/>
</dbReference>
<feature type="binding site" evidence="8">
    <location>
        <position position="410"/>
    </location>
    <ligand>
        <name>[4Fe-4S] cluster</name>
        <dbReference type="ChEBI" id="CHEBI:49883"/>
        <label>2</label>
    </ligand>
</feature>
<feature type="binding site" evidence="8">
    <location>
        <position position="368"/>
    </location>
    <ligand>
        <name>[4Fe-4S] cluster</name>
        <dbReference type="ChEBI" id="CHEBI:49883"/>
        <label>1</label>
    </ligand>
</feature>
<keyword evidence="6 8" id="KW-0408">Iron</keyword>
<feature type="binding site" evidence="8">
    <location>
        <position position="417"/>
    </location>
    <ligand>
        <name>[4Fe-4S] cluster</name>
        <dbReference type="ChEBI" id="CHEBI:49883"/>
        <label>1</label>
    </ligand>
</feature>
<comment type="cofactor">
    <cofactor evidence="8">
        <name>[4Fe-4S] cluster</name>
        <dbReference type="ChEBI" id="CHEBI:49883"/>
    </cofactor>
    <text evidence="8">Binds 2 [4Fe-4S] clusters per subunit.</text>
</comment>
<evidence type="ECO:0000256" key="9">
    <source>
        <dbReference type="SAM" id="MobiDB-lite"/>
    </source>
</evidence>
<dbReference type="NCBIfam" id="NF003454">
    <property type="entry name" value="PRK05035.1"/>
    <property type="match status" value="1"/>
</dbReference>
<evidence type="ECO:0000256" key="1">
    <source>
        <dbReference type="ARBA" id="ARBA00022448"/>
    </source>
</evidence>
<dbReference type="Gene3D" id="3.30.70.20">
    <property type="match status" value="1"/>
</dbReference>
<feature type="domain" description="4Fe-4S ferredoxin-type" evidence="10">
    <location>
        <begin position="358"/>
        <end position="388"/>
    </location>
</feature>
<feature type="binding site" evidence="8">
    <location>
        <position position="413"/>
    </location>
    <ligand>
        <name>[4Fe-4S] cluster</name>
        <dbReference type="ChEBI" id="CHEBI:49883"/>
        <label>2</label>
    </ligand>
</feature>
<dbReference type="SUPFAM" id="SSF142019">
    <property type="entry name" value="Nqo1 FMN-binding domain-like"/>
    <property type="match status" value="1"/>
</dbReference>
<dbReference type="GO" id="GO:0009055">
    <property type="term" value="F:electron transfer activity"/>
    <property type="evidence" value="ECO:0007669"/>
    <property type="project" value="InterPro"/>
</dbReference>
<keyword evidence="5 8" id="KW-0249">Electron transport</keyword>
<dbReference type="PANTHER" id="PTHR43034:SF2">
    <property type="entry name" value="ION-TRANSLOCATING OXIDOREDUCTASE COMPLEX SUBUNIT C"/>
    <property type="match status" value="1"/>
</dbReference>
<accession>A0AA36Y545</accession>
<dbReference type="Pfam" id="PF01512">
    <property type="entry name" value="Complex1_51K"/>
    <property type="match status" value="1"/>
</dbReference>
<reference evidence="11 12" key="1">
    <citation type="submission" date="2011-10" db="EMBL/GenBank/DDBJ databases">
        <title>The Genome Sequence of Lachnospiraceae bacterium ACC2.</title>
        <authorList>
            <consortium name="The Broad Institute Genome Sequencing Platform"/>
            <person name="Earl A."/>
            <person name="Ward D."/>
            <person name="Feldgarden M."/>
            <person name="Gevers D."/>
            <person name="Sizova M."/>
            <person name="Hazen A."/>
            <person name="Epstein S."/>
            <person name="Young S.K."/>
            <person name="Zeng Q."/>
            <person name="Gargeya S."/>
            <person name="Fitzgerald M."/>
            <person name="Haas B."/>
            <person name="Abouelleil A."/>
            <person name="Alvarado L."/>
            <person name="Arachchi H.M."/>
            <person name="Berlin A."/>
            <person name="Brown A."/>
            <person name="Chapman S.B."/>
            <person name="Chen Z."/>
            <person name="Dunbar C."/>
            <person name="Freedman E."/>
            <person name="Gearin G."/>
            <person name="Goldberg J."/>
            <person name="Griggs A."/>
            <person name="Gujja S."/>
            <person name="Heiman D."/>
            <person name="Howarth C."/>
            <person name="Larson L."/>
            <person name="Lui A."/>
            <person name="MacDonald P.J.P."/>
            <person name="Montmayeur A."/>
            <person name="Murphy C."/>
            <person name="Neiman D."/>
            <person name="Pearson M."/>
            <person name="Priest M."/>
            <person name="Roberts A."/>
            <person name="Saif S."/>
            <person name="Shea T."/>
            <person name="Shenoy N."/>
            <person name="Sisk P."/>
            <person name="Stolte C."/>
            <person name="Sykes S."/>
            <person name="Wortman J."/>
            <person name="Nusbaum C."/>
            <person name="Birren B."/>
        </authorList>
    </citation>
    <scope>NUCLEOTIDE SEQUENCE [LARGE SCALE GENOMIC DNA]</scope>
    <source>
        <strain evidence="11 12">ACC2</strain>
    </source>
</reference>
<keyword evidence="12" id="KW-1185">Reference proteome</keyword>
<dbReference type="InterPro" id="IPR017896">
    <property type="entry name" value="4Fe4S_Fe-S-bd"/>
</dbReference>
<dbReference type="Proteomes" id="UP000018466">
    <property type="component" value="Unassembled WGS sequence"/>
</dbReference>
<keyword evidence="8" id="KW-1003">Cell membrane</keyword>
<dbReference type="PROSITE" id="PS00198">
    <property type="entry name" value="4FE4S_FER_1"/>
    <property type="match status" value="2"/>
</dbReference>
<evidence type="ECO:0000256" key="2">
    <source>
        <dbReference type="ARBA" id="ARBA00022485"/>
    </source>
</evidence>
<feature type="region of interest" description="Disordered" evidence="9">
    <location>
        <begin position="434"/>
        <end position="454"/>
    </location>
</feature>
<feature type="binding site" evidence="8">
    <location>
        <position position="407"/>
    </location>
    <ligand>
        <name>[4Fe-4S] cluster</name>
        <dbReference type="ChEBI" id="CHEBI:49883"/>
        <label>2</label>
    </ligand>
</feature>
<dbReference type="PANTHER" id="PTHR43034">
    <property type="entry name" value="ION-TRANSLOCATING OXIDOREDUCTASE COMPLEX SUBUNIT C"/>
    <property type="match status" value="1"/>
</dbReference>
<dbReference type="InterPro" id="IPR037225">
    <property type="entry name" value="Nuo51_FMN-bd_sf"/>
</dbReference>
<evidence type="ECO:0000256" key="8">
    <source>
        <dbReference type="HAMAP-Rule" id="MF_00461"/>
    </source>
</evidence>
<comment type="caution">
    <text evidence="11">The sequence shown here is derived from an EMBL/GenBank/DDBJ whole genome shotgun (WGS) entry which is preliminary data.</text>
</comment>
<organism evidence="11 12">
    <name type="scientific">Stomatobaculum longum</name>
    <dbReference type="NCBI Taxonomy" id="796942"/>
    <lineage>
        <taxon>Bacteria</taxon>
        <taxon>Bacillati</taxon>
        <taxon>Bacillota</taxon>
        <taxon>Clostridia</taxon>
        <taxon>Lachnospirales</taxon>
        <taxon>Lachnospiraceae</taxon>
        <taxon>Stomatobaculum</taxon>
    </lineage>
</organism>
<feature type="binding site" evidence="8">
    <location>
        <position position="374"/>
    </location>
    <ligand>
        <name>[4Fe-4S] cluster</name>
        <dbReference type="ChEBI" id="CHEBI:49883"/>
        <label>1</label>
    </ligand>
</feature>
<evidence type="ECO:0000256" key="3">
    <source>
        <dbReference type="ARBA" id="ARBA00022723"/>
    </source>
</evidence>
<evidence type="ECO:0000256" key="7">
    <source>
        <dbReference type="ARBA" id="ARBA00023014"/>
    </source>
</evidence>
<evidence type="ECO:0000256" key="4">
    <source>
        <dbReference type="ARBA" id="ARBA00022737"/>
    </source>
</evidence>
<dbReference type="SUPFAM" id="SSF46548">
    <property type="entry name" value="alpha-helical ferredoxin"/>
    <property type="match status" value="1"/>
</dbReference>
<dbReference type="GO" id="GO:0005886">
    <property type="term" value="C:plasma membrane"/>
    <property type="evidence" value="ECO:0007669"/>
    <property type="project" value="UniProtKB-SubCell"/>
</dbReference>
<evidence type="ECO:0000256" key="5">
    <source>
        <dbReference type="ARBA" id="ARBA00022982"/>
    </source>
</evidence>
<evidence type="ECO:0000256" key="6">
    <source>
        <dbReference type="ARBA" id="ARBA00023004"/>
    </source>
</evidence>
<dbReference type="HAMAP" id="MF_00461">
    <property type="entry name" value="RsxC_RnfC"/>
    <property type="match status" value="1"/>
</dbReference>
<dbReference type="Gene3D" id="3.40.50.11540">
    <property type="entry name" value="NADH-ubiquinone oxidoreductase 51kDa subunit"/>
    <property type="match status" value="1"/>
</dbReference>
<dbReference type="Pfam" id="PF10531">
    <property type="entry name" value="SLBB"/>
    <property type="match status" value="1"/>
</dbReference>
<feature type="binding site" evidence="8">
    <location>
        <position position="378"/>
    </location>
    <ligand>
        <name>[4Fe-4S] cluster</name>
        <dbReference type="ChEBI" id="CHEBI:49883"/>
        <label>2</label>
    </ligand>
</feature>
<dbReference type="RefSeq" id="WP_009532460.1">
    <property type="nucleotide sequence ID" value="NZ_CAJPPX010000066.1"/>
</dbReference>
<dbReference type="Pfam" id="PF13375">
    <property type="entry name" value="RnfC_N"/>
    <property type="match status" value="1"/>
</dbReference>